<evidence type="ECO:0000313" key="2">
    <source>
        <dbReference type="Proteomes" id="UP000292052"/>
    </source>
</evidence>
<reference evidence="1 2" key="1">
    <citation type="submission" date="2017-03" db="EMBL/GenBank/DDBJ databases">
        <title>Genome of the blue death feigning beetle - Asbolus verrucosus.</title>
        <authorList>
            <person name="Rider S.D."/>
        </authorList>
    </citation>
    <scope>NUCLEOTIDE SEQUENCE [LARGE SCALE GENOMIC DNA]</scope>
    <source>
        <strain evidence="1">Butters</strain>
        <tissue evidence="1">Head and leg muscle</tissue>
    </source>
</reference>
<sequence>MEIDTDSSYYYETTYSEDERIEKALTKRRKARKQRAKIKNLTRQRLFKDLSGADLEIFTLPGLKFHAFRHTKIKFSFEPSKISNLVVKSVIFYISLIYKGNNWRVKRDSLPGNYKWKIYKLFYNQTFFAIDDENIFQVLMKIYEIMVTWTKNEENFRLDKFERYKKNEDVELDSDDEQLFLSENERVQIFQKKLKILRRMLPPLKRK</sequence>
<dbReference type="Proteomes" id="UP000292052">
    <property type="component" value="Unassembled WGS sequence"/>
</dbReference>
<dbReference type="AlphaFoldDB" id="A0A482VRD3"/>
<comment type="caution">
    <text evidence="1">The sequence shown here is derived from an EMBL/GenBank/DDBJ whole genome shotgun (WGS) entry which is preliminary data.</text>
</comment>
<keyword evidence="2" id="KW-1185">Reference proteome</keyword>
<accession>A0A482VRD3</accession>
<gene>
    <name evidence="1" type="ORF">BDFB_004310</name>
</gene>
<dbReference type="OrthoDB" id="6760573at2759"/>
<organism evidence="1 2">
    <name type="scientific">Asbolus verrucosus</name>
    <name type="common">Desert ironclad beetle</name>
    <dbReference type="NCBI Taxonomy" id="1661398"/>
    <lineage>
        <taxon>Eukaryota</taxon>
        <taxon>Metazoa</taxon>
        <taxon>Ecdysozoa</taxon>
        <taxon>Arthropoda</taxon>
        <taxon>Hexapoda</taxon>
        <taxon>Insecta</taxon>
        <taxon>Pterygota</taxon>
        <taxon>Neoptera</taxon>
        <taxon>Endopterygota</taxon>
        <taxon>Coleoptera</taxon>
        <taxon>Polyphaga</taxon>
        <taxon>Cucujiformia</taxon>
        <taxon>Tenebrionidae</taxon>
        <taxon>Pimeliinae</taxon>
        <taxon>Asbolus</taxon>
    </lineage>
</organism>
<protein>
    <submittedName>
        <fullName evidence="1">Uncharacterized protein</fullName>
    </submittedName>
</protein>
<dbReference type="EMBL" id="QDEB01072054">
    <property type="protein sequence ID" value="RZC35313.1"/>
    <property type="molecule type" value="Genomic_DNA"/>
</dbReference>
<evidence type="ECO:0000313" key="1">
    <source>
        <dbReference type="EMBL" id="RZC35313.1"/>
    </source>
</evidence>
<proteinExistence type="predicted"/>
<name>A0A482VRD3_ASBVE</name>